<dbReference type="RefSeq" id="WP_154519747.1">
    <property type="nucleotide sequence ID" value="NZ_VUMT01000017.1"/>
</dbReference>
<dbReference type="Pfam" id="PF01966">
    <property type="entry name" value="HD"/>
    <property type="match status" value="1"/>
</dbReference>
<keyword evidence="2" id="KW-0479">Metal-binding</keyword>
<evidence type="ECO:0000313" key="8">
    <source>
        <dbReference type="EMBL" id="MSS64356.1"/>
    </source>
</evidence>
<evidence type="ECO:0000256" key="2">
    <source>
        <dbReference type="ARBA" id="ARBA00022723"/>
    </source>
</evidence>
<dbReference type="SMART" id="SM00471">
    <property type="entry name" value="HDc"/>
    <property type="match status" value="1"/>
</dbReference>
<sequence>MDQQLNELQEKLKDILTEKRFLHTLGVCHTAACLAMCYGADIKKASIAGILHDCAKCLPDEEIKRRCKEYQIDMTDVEERNPYLLHGKLGAYYAKINYGIKDSDILNAIIYHTTGRPNMSLLEKIIFIADYIEAGRKEISGLSEIRNIVFHDLDKAVYMALENTLKYLNKQIANGQHKEIDKMTLNAYEYYKSGIMEQQNEE</sequence>
<keyword evidence="3" id="KW-0547">Nucleotide-binding</keyword>
<protein>
    <recommendedName>
        <fullName evidence="1">bis(5'-nucleosyl)-tetraphosphatase (symmetrical)</fullName>
        <ecNumber evidence="1">3.6.1.41</ecNumber>
    </recommendedName>
</protein>
<keyword evidence="5" id="KW-0408">Iron</keyword>
<feature type="domain" description="HD" evidence="7">
    <location>
        <begin position="20"/>
        <end position="135"/>
    </location>
</feature>
<accession>A0A6L5XZS1</accession>
<dbReference type="EC" id="3.6.1.41" evidence="1"/>
<dbReference type="InterPro" id="IPR005249">
    <property type="entry name" value="YqeK"/>
</dbReference>
<organism evidence="8 9">
    <name type="scientific">Velocimicrobium porci</name>
    <dbReference type="NCBI Taxonomy" id="2606634"/>
    <lineage>
        <taxon>Bacteria</taxon>
        <taxon>Bacillati</taxon>
        <taxon>Bacillota</taxon>
        <taxon>Clostridia</taxon>
        <taxon>Lachnospirales</taxon>
        <taxon>Lachnospiraceae</taxon>
        <taxon>Velocimicrobium</taxon>
    </lineage>
</organism>
<name>A0A6L5XZS1_9FIRM</name>
<dbReference type="PANTHER" id="PTHR35795:SF1">
    <property type="entry name" value="BIS(5'-NUCLEOSYL)-TETRAPHOSPHATASE, SYMMETRICAL"/>
    <property type="match status" value="1"/>
</dbReference>
<comment type="catalytic activity">
    <reaction evidence="6">
        <text>P(1),P(4)-bis(5'-adenosyl) tetraphosphate + H2O = 2 ADP + 2 H(+)</text>
        <dbReference type="Rhea" id="RHEA:24252"/>
        <dbReference type="ChEBI" id="CHEBI:15377"/>
        <dbReference type="ChEBI" id="CHEBI:15378"/>
        <dbReference type="ChEBI" id="CHEBI:58141"/>
        <dbReference type="ChEBI" id="CHEBI:456216"/>
        <dbReference type="EC" id="3.6.1.41"/>
    </reaction>
</comment>
<dbReference type="GO" id="GO:0046872">
    <property type="term" value="F:metal ion binding"/>
    <property type="evidence" value="ECO:0007669"/>
    <property type="project" value="UniProtKB-KW"/>
</dbReference>
<evidence type="ECO:0000256" key="5">
    <source>
        <dbReference type="ARBA" id="ARBA00023004"/>
    </source>
</evidence>
<dbReference type="InterPro" id="IPR051094">
    <property type="entry name" value="Diverse_Catalytic_Enzymes"/>
</dbReference>
<proteinExistence type="predicted"/>
<evidence type="ECO:0000256" key="6">
    <source>
        <dbReference type="ARBA" id="ARBA00049417"/>
    </source>
</evidence>
<keyword evidence="9" id="KW-1185">Reference proteome</keyword>
<dbReference type="InterPro" id="IPR006674">
    <property type="entry name" value="HD_domain"/>
</dbReference>
<dbReference type="GO" id="GO:0008803">
    <property type="term" value="F:bis(5'-nucleosyl)-tetraphosphatase (symmetrical) activity"/>
    <property type="evidence" value="ECO:0007669"/>
    <property type="project" value="UniProtKB-EC"/>
</dbReference>
<dbReference type="PANTHER" id="PTHR35795">
    <property type="entry name" value="SLR1885 PROTEIN"/>
    <property type="match status" value="1"/>
</dbReference>
<keyword evidence="4" id="KW-0378">Hydrolase</keyword>
<dbReference type="CDD" id="cd00077">
    <property type="entry name" value="HDc"/>
    <property type="match status" value="1"/>
</dbReference>
<evidence type="ECO:0000313" key="9">
    <source>
        <dbReference type="Proteomes" id="UP000482209"/>
    </source>
</evidence>
<evidence type="ECO:0000256" key="4">
    <source>
        <dbReference type="ARBA" id="ARBA00022801"/>
    </source>
</evidence>
<evidence type="ECO:0000256" key="3">
    <source>
        <dbReference type="ARBA" id="ARBA00022741"/>
    </source>
</evidence>
<dbReference type="SUPFAM" id="SSF109604">
    <property type="entry name" value="HD-domain/PDEase-like"/>
    <property type="match status" value="1"/>
</dbReference>
<evidence type="ECO:0000256" key="1">
    <source>
        <dbReference type="ARBA" id="ARBA00012506"/>
    </source>
</evidence>
<dbReference type="Gene3D" id="1.10.3210.10">
    <property type="entry name" value="Hypothetical protein af1432"/>
    <property type="match status" value="1"/>
</dbReference>
<dbReference type="GO" id="GO:0000166">
    <property type="term" value="F:nucleotide binding"/>
    <property type="evidence" value="ECO:0007669"/>
    <property type="project" value="UniProtKB-KW"/>
</dbReference>
<reference evidence="8 9" key="1">
    <citation type="submission" date="2019-08" db="EMBL/GenBank/DDBJ databases">
        <title>In-depth cultivation of the pig gut microbiome towards novel bacterial diversity and tailored functional studies.</title>
        <authorList>
            <person name="Wylensek D."/>
            <person name="Hitch T.C.A."/>
            <person name="Clavel T."/>
        </authorList>
    </citation>
    <scope>NUCLEOTIDE SEQUENCE [LARGE SCALE GENOMIC DNA]</scope>
    <source>
        <strain evidence="8 9">WCA-693-APC-MOT-I</strain>
    </source>
</reference>
<dbReference type="NCBIfam" id="TIGR00488">
    <property type="entry name" value="bis(5'-nucleosyl)-tetraphosphatase (symmetrical) YqeK"/>
    <property type="match status" value="1"/>
</dbReference>
<dbReference type="PROSITE" id="PS51831">
    <property type="entry name" value="HD"/>
    <property type="match status" value="1"/>
</dbReference>
<dbReference type="EMBL" id="VUMT01000017">
    <property type="protein sequence ID" value="MSS64356.1"/>
    <property type="molecule type" value="Genomic_DNA"/>
</dbReference>
<comment type="caution">
    <text evidence="8">The sequence shown here is derived from an EMBL/GenBank/DDBJ whole genome shotgun (WGS) entry which is preliminary data.</text>
</comment>
<evidence type="ECO:0000259" key="7">
    <source>
        <dbReference type="PROSITE" id="PS51831"/>
    </source>
</evidence>
<dbReference type="InterPro" id="IPR003607">
    <property type="entry name" value="HD/PDEase_dom"/>
</dbReference>
<dbReference type="Proteomes" id="UP000482209">
    <property type="component" value="Unassembled WGS sequence"/>
</dbReference>
<dbReference type="AlphaFoldDB" id="A0A6L5XZS1"/>
<gene>
    <name evidence="8" type="ORF">FYJ58_10795</name>
</gene>